<protein>
    <recommendedName>
        <fullName evidence="4">GH16 domain-containing protein</fullName>
    </recommendedName>
</protein>
<evidence type="ECO:0000256" key="1">
    <source>
        <dbReference type="SAM" id="SignalP"/>
    </source>
</evidence>
<dbReference type="RefSeq" id="XP_066706694.1">
    <property type="nucleotide sequence ID" value="XM_066837801.1"/>
</dbReference>
<evidence type="ECO:0000313" key="2">
    <source>
        <dbReference type="EMBL" id="KAK7967302.1"/>
    </source>
</evidence>
<name>A0ABR1QX76_9PEZI</name>
<dbReference type="PANTHER" id="PTHR10963:SF24">
    <property type="entry name" value="GLYCOSIDASE C21B10.07-RELATED"/>
    <property type="match status" value="1"/>
</dbReference>
<dbReference type="Proteomes" id="UP001391051">
    <property type="component" value="Unassembled WGS sequence"/>
</dbReference>
<dbReference type="CDD" id="cd02181">
    <property type="entry name" value="GH16_fungal_Lam16A_glucanase"/>
    <property type="match status" value="1"/>
</dbReference>
<keyword evidence="1" id="KW-0732">Signal</keyword>
<dbReference type="Pfam" id="PF26113">
    <property type="entry name" value="GH16_XgeA"/>
    <property type="match status" value="1"/>
</dbReference>
<dbReference type="InterPro" id="IPR050546">
    <property type="entry name" value="Glycosyl_Hydrlase_16"/>
</dbReference>
<dbReference type="PANTHER" id="PTHR10963">
    <property type="entry name" value="GLYCOSYL HYDROLASE-RELATED"/>
    <property type="match status" value="1"/>
</dbReference>
<dbReference type="InterPro" id="IPR013320">
    <property type="entry name" value="ConA-like_dom_sf"/>
</dbReference>
<keyword evidence="3" id="KW-1185">Reference proteome</keyword>
<dbReference type="GeneID" id="92070863"/>
<sequence length="342" mass="37447">MSPSSKIASLATLLLACSSVDALSLKRTYAGSNFFDGFKFMADNDPTKGFVEYLPRNEAELRGLVKAQGNQVRIQADSTTSYNLNDKGRASIRLESFDTFDNGLLLADIAHMPGSACGIWPAFWTFNFDENPYGEIDILEGAMFQDGNAVTLWTSEQCRFTNIGSKEERNNCNINADPPYVLPPAPNKGGRQFPKAKANKVDPLSSRGCGSMGPSNSYGTPFNNVGGGVYAMYLQDKRVRVWFFPSAQVPADARSGSPNPEGWGAPISDFQTQHGGCDVAKTFHTQSIIINTDFCGSGVDQDWWDNNAECVRVAPTCNEYVAKNPAAFTEAYWLINSIKLFQ</sequence>
<organism evidence="2 3">
    <name type="scientific">Apiospora aurea</name>
    <dbReference type="NCBI Taxonomy" id="335848"/>
    <lineage>
        <taxon>Eukaryota</taxon>
        <taxon>Fungi</taxon>
        <taxon>Dikarya</taxon>
        <taxon>Ascomycota</taxon>
        <taxon>Pezizomycotina</taxon>
        <taxon>Sordariomycetes</taxon>
        <taxon>Xylariomycetidae</taxon>
        <taxon>Amphisphaeriales</taxon>
        <taxon>Apiosporaceae</taxon>
        <taxon>Apiospora</taxon>
    </lineage>
</organism>
<dbReference type="Gene3D" id="2.60.120.200">
    <property type="match status" value="1"/>
</dbReference>
<evidence type="ECO:0008006" key="4">
    <source>
        <dbReference type="Google" id="ProtNLM"/>
    </source>
</evidence>
<gene>
    <name evidence="2" type="ORF">PG986_001579</name>
</gene>
<dbReference type="EMBL" id="JAQQWE010000001">
    <property type="protein sequence ID" value="KAK7967302.1"/>
    <property type="molecule type" value="Genomic_DNA"/>
</dbReference>
<feature type="signal peptide" evidence="1">
    <location>
        <begin position="1"/>
        <end position="22"/>
    </location>
</feature>
<dbReference type="PROSITE" id="PS51257">
    <property type="entry name" value="PROKAR_LIPOPROTEIN"/>
    <property type="match status" value="1"/>
</dbReference>
<comment type="caution">
    <text evidence="2">The sequence shown here is derived from an EMBL/GenBank/DDBJ whole genome shotgun (WGS) entry which is preliminary data.</text>
</comment>
<proteinExistence type="predicted"/>
<dbReference type="SUPFAM" id="SSF49899">
    <property type="entry name" value="Concanavalin A-like lectins/glucanases"/>
    <property type="match status" value="1"/>
</dbReference>
<evidence type="ECO:0000313" key="3">
    <source>
        <dbReference type="Proteomes" id="UP001391051"/>
    </source>
</evidence>
<accession>A0ABR1QX76</accession>
<reference evidence="2 3" key="1">
    <citation type="submission" date="2023-01" db="EMBL/GenBank/DDBJ databases">
        <title>Analysis of 21 Apiospora genomes using comparative genomics revels a genus with tremendous synthesis potential of carbohydrate active enzymes and secondary metabolites.</title>
        <authorList>
            <person name="Sorensen T."/>
        </authorList>
    </citation>
    <scope>NUCLEOTIDE SEQUENCE [LARGE SCALE GENOMIC DNA]</scope>
    <source>
        <strain evidence="2 3">CBS 24483</strain>
    </source>
</reference>
<feature type="chain" id="PRO_5045359532" description="GH16 domain-containing protein" evidence="1">
    <location>
        <begin position="23"/>
        <end position="342"/>
    </location>
</feature>